<dbReference type="EMBL" id="HBHW01031219">
    <property type="protein sequence ID" value="CAE0056074.1"/>
    <property type="molecule type" value="Transcribed_RNA"/>
</dbReference>
<reference evidence="4" key="1">
    <citation type="submission" date="2021-01" db="EMBL/GenBank/DDBJ databases">
        <authorList>
            <person name="Corre E."/>
            <person name="Pelletier E."/>
            <person name="Niang G."/>
            <person name="Scheremetjew M."/>
            <person name="Finn R."/>
            <person name="Kale V."/>
            <person name="Holt S."/>
            <person name="Cochrane G."/>
            <person name="Meng A."/>
            <person name="Brown T."/>
            <person name="Cohen L."/>
        </authorList>
    </citation>
    <scope>NUCLEOTIDE SEQUENCE</scope>
    <source>
        <strain evidence="4">CCMP 769</strain>
    </source>
</reference>
<dbReference type="InterPro" id="IPR006073">
    <property type="entry name" value="GTP-bd"/>
</dbReference>
<keyword evidence="1" id="KW-0547">Nucleotide-binding</keyword>
<keyword evidence="2" id="KW-0342">GTP-binding</keyword>
<dbReference type="SUPFAM" id="SSF52540">
    <property type="entry name" value="P-loop containing nucleoside triphosphate hydrolases"/>
    <property type="match status" value="1"/>
</dbReference>
<dbReference type="GO" id="GO:0003924">
    <property type="term" value="F:GTPase activity"/>
    <property type="evidence" value="ECO:0007669"/>
    <property type="project" value="TreeGrafter"/>
</dbReference>
<dbReference type="GO" id="GO:0005739">
    <property type="term" value="C:mitochondrion"/>
    <property type="evidence" value="ECO:0007669"/>
    <property type="project" value="TreeGrafter"/>
</dbReference>
<dbReference type="GO" id="GO:0005525">
    <property type="term" value="F:GTP binding"/>
    <property type="evidence" value="ECO:0007669"/>
    <property type="project" value="UniProtKB-KW"/>
</dbReference>
<protein>
    <recommendedName>
        <fullName evidence="3">G domain-containing protein</fullName>
    </recommendedName>
</protein>
<dbReference type="PANTHER" id="PTHR45782">
    <property type="entry name" value="MITOCHONDRIAL RIBOSOME-ASSOCIATED GTPASE 1"/>
    <property type="match status" value="1"/>
</dbReference>
<gene>
    <name evidence="4" type="ORF">RMAR00112_LOCUS24116</name>
</gene>
<accession>A0A7S3EJQ5</accession>
<dbReference type="GO" id="GO:0032543">
    <property type="term" value="P:mitochondrial translation"/>
    <property type="evidence" value="ECO:0007669"/>
    <property type="project" value="TreeGrafter"/>
</dbReference>
<evidence type="ECO:0000256" key="2">
    <source>
        <dbReference type="ARBA" id="ARBA00023134"/>
    </source>
</evidence>
<dbReference type="Gene3D" id="1.10.1580.10">
    <property type="match status" value="1"/>
</dbReference>
<evidence type="ECO:0000259" key="3">
    <source>
        <dbReference type="Pfam" id="PF01926"/>
    </source>
</evidence>
<dbReference type="Pfam" id="PF01926">
    <property type="entry name" value="MMR_HSR1"/>
    <property type="match status" value="1"/>
</dbReference>
<dbReference type="AlphaFoldDB" id="A0A7S3EJQ5"/>
<organism evidence="4">
    <name type="scientific">Rhodosorus marinus</name>
    <dbReference type="NCBI Taxonomy" id="101924"/>
    <lineage>
        <taxon>Eukaryota</taxon>
        <taxon>Rhodophyta</taxon>
        <taxon>Stylonematophyceae</taxon>
        <taxon>Stylonematales</taxon>
        <taxon>Stylonemataceae</taxon>
        <taxon>Rhodosorus</taxon>
    </lineage>
</organism>
<sequence length="481" mass="56116">MREFDEGKKRKMNSLGFASIGLGVGKAYEGISRCSGVDEKVLKGFVGSTGRCRVRVDAVGGRRSIFSEGEWEDEVNYEEGGVVPWSANVPNKERAGEIERIEPIEEVIDEEGFVLKEIDYELNGIDFRDEFRCKRNVEWWDAPMKKTMREIRDMNLIEVMIEIRDMRLPKTGTHPLFRVWRREKKFQTVVVYTHVENFSMEEREAVRDYTMQEVDIPEDQIFFEDLRNCKKYRTKLLRPACAKIKELMLQSGFPVKQQVKKAVVVGVPNVGKSSFIYIVSKELTKKKKKKKLYHAPVVADHAGETIRTKSYWFNEKPNLMLIDTPGLFPPASSIKRDQESPYKLAAAKSCNLPHIAREFDFMQVEVADYILFKLNQAKKFYYVERYGLKQPTDRIHRVLNHMDGNTDKQNALRFVDDFNAGYLGALCFDDLDVEEVGREEEEEQYELKPFVDRREQPPPDLFKKEKKPQSLILKSDFWRNL</sequence>
<dbReference type="InterPro" id="IPR027417">
    <property type="entry name" value="P-loop_NTPase"/>
</dbReference>
<name>A0A7S3EJQ5_9RHOD</name>
<dbReference type="InterPro" id="IPR023179">
    <property type="entry name" value="GTP-bd_ortho_bundle_sf"/>
</dbReference>
<dbReference type="PANTHER" id="PTHR45782:SF4">
    <property type="entry name" value="MITOCHONDRIAL RIBOSOME-ASSOCIATED GTPASE 1"/>
    <property type="match status" value="1"/>
</dbReference>
<evidence type="ECO:0000313" key="4">
    <source>
        <dbReference type="EMBL" id="CAE0056074.1"/>
    </source>
</evidence>
<feature type="domain" description="G" evidence="3">
    <location>
        <begin position="262"/>
        <end position="340"/>
    </location>
</feature>
<dbReference type="Gene3D" id="3.40.50.300">
    <property type="entry name" value="P-loop containing nucleotide triphosphate hydrolases"/>
    <property type="match status" value="1"/>
</dbReference>
<evidence type="ECO:0000256" key="1">
    <source>
        <dbReference type="ARBA" id="ARBA00022741"/>
    </source>
</evidence>
<proteinExistence type="predicted"/>